<sequence length="134" mass="16021">MKEPVFNYHTFYTSSLIVIKATTFRTRYQAWRFKRRIRRNQAIWLIPCQSIHTFFMFFSIDVVFLDKEHRIIYCIKRMKPYSHTPPILLSHSVVIFPKNTINLRGFKEGDILNLSQRCSCLSSCRFTTTDRGMT</sequence>
<keyword evidence="1" id="KW-0472">Membrane</keyword>
<keyword evidence="3" id="KW-1185">Reference proteome</keyword>
<dbReference type="Pfam" id="PF02643">
    <property type="entry name" value="DUF192"/>
    <property type="match status" value="1"/>
</dbReference>
<keyword evidence="1" id="KW-0812">Transmembrane</keyword>
<feature type="transmembrane region" description="Helical" evidence="1">
    <location>
        <begin position="43"/>
        <end position="65"/>
    </location>
</feature>
<evidence type="ECO:0000313" key="2">
    <source>
        <dbReference type="EMBL" id="MCR6097626.1"/>
    </source>
</evidence>
<reference evidence="2" key="1">
    <citation type="submission" date="2020-06" db="EMBL/GenBank/DDBJ databases">
        <title>Insight into the genomes of haloalkaliphilic bacilli from Kenyan soda lakes.</title>
        <authorList>
            <person name="Mwirichia R."/>
            <person name="Villamizar G.C."/>
            <person name="Poehlein A."/>
            <person name="Mugweru J."/>
            <person name="Kipnyargis A."/>
            <person name="Kiplimo D."/>
            <person name="Orwa P."/>
            <person name="Daniel R."/>
        </authorList>
    </citation>
    <scope>NUCLEOTIDE SEQUENCE</scope>
    <source>
        <strain evidence="2">B1096_S55</strain>
    </source>
</reference>
<dbReference type="InterPro" id="IPR038695">
    <property type="entry name" value="Saro_0823-like_sf"/>
</dbReference>
<dbReference type="AlphaFoldDB" id="A0A9Q4B3G8"/>
<accession>A0A9Q4B3G8</accession>
<organism evidence="2 3">
    <name type="scientific">Salipaludibacillus agaradhaerens</name>
    <name type="common">Bacillus agaradhaerens</name>
    <dbReference type="NCBI Taxonomy" id="76935"/>
    <lineage>
        <taxon>Bacteria</taxon>
        <taxon>Bacillati</taxon>
        <taxon>Bacillota</taxon>
        <taxon>Bacilli</taxon>
        <taxon>Bacillales</taxon>
        <taxon>Bacillaceae</taxon>
    </lineage>
</organism>
<gene>
    <name evidence="2" type="ORF">HXA33_13830</name>
</gene>
<dbReference type="EMBL" id="JABXYM010000001">
    <property type="protein sequence ID" value="MCR6097626.1"/>
    <property type="molecule type" value="Genomic_DNA"/>
</dbReference>
<protein>
    <submittedName>
        <fullName evidence="2">DUF192 domain-containing protein</fullName>
    </submittedName>
</protein>
<evidence type="ECO:0000256" key="1">
    <source>
        <dbReference type="SAM" id="Phobius"/>
    </source>
</evidence>
<dbReference type="Proteomes" id="UP001057753">
    <property type="component" value="Unassembled WGS sequence"/>
</dbReference>
<keyword evidence="1" id="KW-1133">Transmembrane helix</keyword>
<dbReference type="Gene3D" id="2.60.120.1140">
    <property type="entry name" value="Protein of unknown function DUF192"/>
    <property type="match status" value="1"/>
</dbReference>
<dbReference type="InterPro" id="IPR003795">
    <property type="entry name" value="DUF192"/>
</dbReference>
<dbReference type="RefSeq" id="WP_257822026.1">
    <property type="nucleotide sequence ID" value="NZ_JABXYM010000001.1"/>
</dbReference>
<name>A0A9Q4B3G8_SALAG</name>
<comment type="caution">
    <text evidence="2">The sequence shown here is derived from an EMBL/GenBank/DDBJ whole genome shotgun (WGS) entry which is preliminary data.</text>
</comment>
<proteinExistence type="predicted"/>
<evidence type="ECO:0000313" key="3">
    <source>
        <dbReference type="Proteomes" id="UP001057753"/>
    </source>
</evidence>